<dbReference type="Pfam" id="PF20514">
    <property type="entry name" value="WHD_ROXA"/>
    <property type="match status" value="1"/>
</dbReference>
<evidence type="ECO:0000256" key="4">
    <source>
        <dbReference type="ARBA" id="ARBA00023002"/>
    </source>
</evidence>
<dbReference type="AlphaFoldDB" id="A0A839HP83"/>
<name>A0A839HP83_9BURK</name>
<dbReference type="InterPro" id="IPR003347">
    <property type="entry name" value="JmjC_dom"/>
</dbReference>
<evidence type="ECO:0000256" key="6">
    <source>
        <dbReference type="SAM" id="MobiDB-lite"/>
    </source>
</evidence>
<keyword evidence="5" id="KW-0408">Iron</keyword>
<evidence type="ECO:0000256" key="3">
    <source>
        <dbReference type="ARBA" id="ARBA00022964"/>
    </source>
</evidence>
<evidence type="ECO:0000256" key="5">
    <source>
        <dbReference type="ARBA" id="ARBA00023004"/>
    </source>
</evidence>
<dbReference type="InterPro" id="IPR046799">
    <property type="entry name" value="ROXA-like_wH"/>
</dbReference>
<keyword evidence="4" id="KW-0560">Oxidoreductase</keyword>
<dbReference type="SMART" id="SM00558">
    <property type="entry name" value="JmjC"/>
    <property type="match status" value="1"/>
</dbReference>
<dbReference type="GO" id="GO:0016706">
    <property type="term" value="F:2-oxoglutarate-dependent dioxygenase activity"/>
    <property type="evidence" value="ECO:0007669"/>
    <property type="project" value="TreeGrafter"/>
</dbReference>
<reference evidence="8 9" key="1">
    <citation type="submission" date="2020-08" db="EMBL/GenBank/DDBJ databases">
        <title>Aquariorum lacteus gen. nov., sp. nov., a new member of the family Comamonadaceae, isolated from freshwater aquarium.</title>
        <authorList>
            <person name="Chun S.-J."/>
        </authorList>
    </citation>
    <scope>NUCLEOTIDE SEQUENCE [LARGE SCALE GENOMIC DNA]</scope>
    <source>
        <strain evidence="8 9">SJAQ100</strain>
    </source>
</reference>
<dbReference type="Gene3D" id="2.60.120.650">
    <property type="entry name" value="Cupin"/>
    <property type="match status" value="1"/>
</dbReference>
<sequence>MSRTPKTPSAAEAAAPCRTRRGPSAADALPVTEQPCALLGGLSPTAFMRRHWHKKPLLIRQALPASAWAGLDREALLRLAAEPGLAARLIQRQARPAGRSRRAAADGGWSLQQGPFSSRQLPPAEQPGWTLLVQGLDRHLPAGRALLDRFAFLPAARLDDLMVSWASEGGGVGPHVDSYDVFLLQIGGARRWRIAPPGDERLHAGLPLRILEHFAPTEEHLLEPGDMLYLPPGWGHDGVAEGGACLTASIGFRAPAHAELADALLNRLLDAVDPDDPAEALRYRDPGQPATLQPGRIPEALQHHAVRQVRERLAAPAAVELALGEWLSEPAPDAVFDPLDEEDTAGLDAREAQALAAGLRLARGSRMLYDAQRIYLNGEGWTAAGRDAKLMQDLADHRALDALRLRRASPAARSLLRQWLLDGWLEAC</sequence>
<evidence type="ECO:0000313" key="8">
    <source>
        <dbReference type="EMBL" id="MBB1161398.1"/>
    </source>
</evidence>
<organism evidence="8 9">
    <name type="scientific">Aquariibacter albus</name>
    <dbReference type="NCBI Taxonomy" id="2759899"/>
    <lineage>
        <taxon>Bacteria</taxon>
        <taxon>Pseudomonadati</taxon>
        <taxon>Pseudomonadota</taxon>
        <taxon>Betaproteobacteria</taxon>
        <taxon>Burkholderiales</taxon>
        <taxon>Sphaerotilaceae</taxon>
        <taxon>Aquariibacter</taxon>
    </lineage>
</organism>
<keyword evidence="2" id="KW-0479">Metal-binding</keyword>
<evidence type="ECO:0000313" key="9">
    <source>
        <dbReference type="Proteomes" id="UP000586093"/>
    </source>
</evidence>
<evidence type="ECO:0000256" key="2">
    <source>
        <dbReference type="ARBA" id="ARBA00022723"/>
    </source>
</evidence>
<evidence type="ECO:0000256" key="1">
    <source>
        <dbReference type="ARBA" id="ARBA00001954"/>
    </source>
</evidence>
<dbReference type="PANTHER" id="PTHR13096">
    <property type="entry name" value="MINA53 MYC INDUCED NUCLEAR ANTIGEN"/>
    <property type="match status" value="1"/>
</dbReference>
<comment type="cofactor">
    <cofactor evidence="1">
        <name>Fe(2+)</name>
        <dbReference type="ChEBI" id="CHEBI:29033"/>
    </cofactor>
</comment>
<gene>
    <name evidence="8" type="ORF">H4F90_05310</name>
</gene>
<dbReference type="Proteomes" id="UP000586093">
    <property type="component" value="Unassembled WGS sequence"/>
</dbReference>
<protein>
    <submittedName>
        <fullName evidence="8">Cupin domain-containing protein</fullName>
    </submittedName>
</protein>
<dbReference type="InterPro" id="IPR039994">
    <property type="entry name" value="NO66-like"/>
</dbReference>
<proteinExistence type="predicted"/>
<keyword evidence="9" id="KW-1185">Reference proteome</keyword>
<dbReference type="RefSeq" id="WP_182662151.1">
    <property type="nucleotide sequence ID" value="NZ_JACIVI010000001.1"/>
</dbReference>
<keyword evidence="3" id="KW-0223">Dioxygenase</keyword>
<dbReference type="Pfam" id="PF08007">
    <property type="entry name" value="JmjC_2"/>
    <property type="match status" value="1"/>
</dbReference>
<accession>A0A839HP83</accession>
<dbReference type="EMBL" id="JACIVI010000001">
    <property type="protein sequence ID" value="MBB1161398.1"/>
    <property type="molecule type" value="Genomic_DNA"/>
</dbReference>
<dbReference type="PANTHER" id="PTHR13096:SF8">
    <property type="entry name" value="RIBOSOMAL OXYGENASE 1"/>
    <property type="match status" value="1"/>
</dbReference>
<feature type="region of interest" description="Disordered" evidence="6">
    <location>
        <begin position="1"/>
        <end position="28"/>
    </location>
</feature>
<dbReference type="GO" id="GO:0046872">
    <property type="term" value="F:metal ion binding"/>
    <property type="evidence" value="ECO:0007669"/>
    <property type="project" value="UniProtKB-KW"/>
</dbReference>
<feature type="domain" description="JmjC" evidence="7">
    <location>
        <begin position="129"/>
        <end position="269"/>
    </location>
</feature>
<comment type="caution">
    <text evidence="8">The sequence shown here is derived from an EMBL/GenBank/DDBJ whole genome shotgun (WGS) entry which is preliminary data.</text>
</comment>
<dbReference type="PROSITE" id="PS51184">
    <property type="entry name" value="JMJC"/>
    <property type="match status" value="1"/>
</dbReference>
<evidence type="ECO:0000259" key="7">
    <source>
        <dbReference type="PROSITE" id="PS51184"/>
    </source>
</evidence>
<dbReference type="SUPFAM" id="SSF51197">
    <property type="entry name" value="Clavaminate synthase-like"/>
    <property type="match status" value="1"/>
</dbReference>
<dbReference type="Gene3D" id="3.40.366.30">
    <property type="entry name" value="50S ribosomal protein L16 arginine hydroxylase, Chain A, Domain 2"/>
    <property type="match status" value="1"/>
</dbReference>